<name>A0A3D9UNM1_9GAMM</name>
<gene>
    <name evidence="2" type="ORF">BDD26_0928</name>
</gene>
<evidence type="ECO:0000313" key="2">
    <source>
        <dbReference type="EMBL" id="REF26301.1"/>
    </source>
</evidence>
<keyword evidence="1" id="KW-0812">Transmembrane</keyword>
<comment type="caution">
    <text evidence="2">The sequence shown here is derived from an EMBL/GenBank/DDBJ whole genome shotgun (WGS) entry which is preliminary data.</text>
</comment>
<protein>
    <submittedName>
        <fullName evidence="2">Uncharacterized protein DUF2628</fullName>
    </submittedName>
</protein>
<dbReference type="Proteomes" id="UP000256294">
    <property type="component" value="Unassembled WGS sequence"/>
</dbReference>
<keyword evidence="3" id="KW-1185">Reference proteome</keyword>
<proteinExistence type="predicted"/>
<feature type="transmembrane region" description="Helical" evidence="1">
    <location>
        <begin position="43"/>
        <end position="63"/>
    </location>
</feature>
<accession>A0A3D9UNM1</accession>
<keyword evidence="1" id="KW-0472">Membrane</keyword>
<dbReference type="AlphaFoldDB" id="A0A3D9UNM1"/>
<dbReference type="EMBL" id="QTUB01000001">
    <property type="protein sequence ID" value="REF26301.1"/>
    <property type="molecule type" value="Genomic_DNA"/>
</dbReference>
<organism evidence="2 3">
    <name type="scientific">Xenorhabdus cabanillasii</name>
    <dbReference type="NCBI Taxonomy" id="351673"/>
    <lineage>
        <taxon>Bacteria</taxon>
        <taxon>Pseudomonadati</taxon>
        <taxon>Pseudomonadota</taxon>
        <taxon>Gammaproteobacteria</taxon>
        <taxon>Enterobacterales</taxon>
        <taxon>Morganellaceae</taxon>
        <taxon>Xenorhabdus</taxon>
    </lineage>
</organism>
<reference evidence="2 3" key="1">
    <citation type="submission" date="2018-08" db="EMBL/GenBank/DDBJ databases">
        <title>Genomic Encyclopedia of Archaeal and Bacterial Type Strains, Phase II (KMG-II): from individual species to whole genera.</title>
        <authorList>
            <person name="Goeker M."/>
        </authorList>
    </citation>
    <scope>NUCLEOTIDE SEQUENCE [LARGE SCALE GENOMIC DNA]</scope>
    <source>
        <strain evidence="2 3">DSM 17905</strain>
    </source>
</reference>
<keyword evidence="1" id="KW-1133">Transmembrane helix</keyword>
<feature type="transmembrane region" description="Helical" evidence="1">
    <location>
        <begin position="94"/>
        <end position="116"/>
    </location>
</feature>
<sequence>MDKSKYSEKWQERFEFFENNGSPASKKNREALRNLPFLKQIKINMNFFAVFFNFIYFIILGLWKKGLTLLGFIFAIIFILGIIDSIFSLELSDNFYNAIGVAFAFLYGLSANYAYYLKEIKGDDSWNPFKGIFFDEK</sequence>
<dbReference type="RefSeq" id="WP_038260256.1">
    <property type="nucleotide sequence ID" value="NZ_QTUB01000001.1"/>
</dbReference>
<evidence type="ECO:0000313" key="3">
    <source>
        <dbReference type="Proteomes" id="UP000256294"/>
    </source>
</evidence>
<evidence type="ECO:0000256" key="1">
    <source>
        <dbReference type="SAM" id="Phobius"/>
    </source>
</evidence>
<dbReference type="InterPro" id="IPR024399">
    <property type="entry name" value="DUF2628"/>
</dbReference>
<dbReference type="Pfam" id="PF10947">
    <property type="entry name" value="DUF2628"/>
    <property type="match status" value="1"/>
</dbReference>
<feature type="transmembrane region" description="Helical" evidence="1">
    <location>
        <begin position="69"/>
        <end position="87"/>
    </location>
</feature>